<comment type="caution">
    <text evidence="1">The sequence shown here is derived from an EMBL/GenBank/DDBJ whole genome shotgun (WGS) entry which is preliminary data.</text>
</comment>
<evidence type="ECO:0000313" key="2">
    <source>
        <dbReference type="Proteomes" id="UP000807469"/>
    </source>
</evidence>
<dbReference type="AlphaFoldDB" id="A0A9P6CT15"/>
<accession>A0A9P6CT15</accession>
<evidence type="ECO:0000313" key="1">
    <source>
        <dbReference type="EMBL" id="KAF9471113.1"/>
    </source>
</evidence>
<name>A0A9P6CT15_9AGAR</name>
<dbReference type="EMBL" id="MU155758">
    <property type="protein sequence ID" value="KAF9471113.1"/>
    <property type="molecule type" value="Genomic_DNA"/>
</dbReference>
<protein>
    <submittedName>
        <fullName evidence="1">Uncharacterized protein</fullName>
    </submittedName>
</protein>
<reference evidence="1" key="1">
    <citation type="submission" date="2020-11" db="EMBL/GenBank/DDBJ databases">
        <authorList>
            <consortium name="DOE Joint Genome Institute"/>
            <person name="Ahrendt S."/>
            <person name="Riley R."/>
            <person name="Andreopoulos W."/>
            <person name="Labutti K."/>
            <person name="Pangilinan J."/>
            <person name="Ruiz-Duenas F.J."/>
            <person name="Barrasa J.M."/>
            <person name="Sanchez-Garcia M."/>
            <person name="Camarero S."/>
            <person name="Miyauchi S."/>
            <person name="Serrano A."/>
            <person name="Linde D."/>
            <person name="Babiker R."/>
            <person name="Drula E."/>
            <person name="Ayuso-Fernandez I."/>
            <person name="Pacheco R."/>
            <person name="Padilla G."/>
            <person name="Ferreira P."/>
            <person name="Barriuso J."/>
            <person name="Kellner H."/>
            <person name="Castanera R."/>
            <person name="Alfaro M."/>
            <person name="Ramirez L."/>
            <person name="Pisabarro A.G."/>
            <person name="Kuo A."/>
            <person name="Tritt A."/>
            <person name="Lipzen A."/>
            <person name="He G."/>
            <person name="Yan M."/>
            <person name="Ng V."/>
            <person name="Cullen D."/>
            <person name="Martin F."/>
            <person name="Rosso M.-N."/>
            <person name="Henrissat B."/>
            <person name="Hibbett D."/>
            <person name="Martinez A.T."/>
            <person name="Grigoriev I.V."/>
        </authorList>
    </citation>
    <scope>NUCLEOTIDE SEQUENCE</scope>
    <source>
        <strain evidence="1">CIRM-BRFM 674</strain>
    </source>
</reference>
<gene>
    <name evidence="1" type="ORF">BDN70DRAFT_888455</name>
</gene>
<feature type="non-terminal residue" evidence="1">
    <location>
        <position position="1"/>
    </location>
</feature>
<organism evidence="1 2">
    <name type="scientific">Pholiota conissans</name>
    <dbReference type="NCBI Taxonomy" id="109636"/>
    <lineage>
        <taxon>Eukaryota</taxon>
        <taxon>Fungi</taxon>
        <taxon>Dikarya</taxon>
        <taxon>Basidiomycota</taxon>
        <taxon>Agaricomycotina</taxon>
        <taxon>Agaricomycetes</taxon>
        <taxon>Agaricomycetidae</taxon>
        <taxon>Agaricales</taxon>
        <taxon>Agaricineae</taxon>
        <taxon>Strophariaceae</taxon>
        <taxon>Pholiota</taxon>
    </lineage>
</organism>
<dbReference type="Proteomes" id="UP000807469">
    <property type="component" value="Unassembled WGS sequence"/>
</dbReference>
<keyword evidence="2" id="KW-1185">Reference proteome</keyword>
<sequence>QPLTHNRVLSFTHPHQRLVSTDFHHGHTRVETSNIQRFLKDNHSLQRDTIAVRRQGTEFGECGIDIGNACLEMSIYTRNWRGSRRGRRET</sequence>
<proteinExistence type="predicted"/>